<protein>
    <submittedName>
        <fullName evidence="1">Uncharacterized protein</fullName>
    </submittedName>
</protein>
<comment type="caution">
    <text evidence="1">The sequence shown here is derived from an EMBL/GenBank/DDBJ whole genome shotgun (WGS) entry which is preliminary data.</text>
</comment>
<proteinExistence type="predicted"/>
<dbReference type="Proteomes" id="UP000019849">
    <property type="component" value="Unassembled WGS sequence"/>
</dbReference>
<dbReference type="HOGENOM" id="CLU_2462400_0_0_5"/>
<dbReference type="EMBL" id="JENY01000004">
    <property type="protein sequence ID" value="EXL09982.1"/>
    <property type="molecule type" value="Genomic_DNA"/>
</dbReference>
<evidence type="ECO:0000313" key="1">
    <source>
        <dbReference type="EMBL" id="EXL09982.1"/>
    </source>
</evidence>
<reference evidence="1 2" key="1">
    <citation type="submission" date="2014-02" db="EMBL/GenBank/DDBJ databases">
        <title>Aquamicrobium defluvii Genome sequencing.</title>
        <authorList>
            <person name="Wang X."/>
        </authorList>
    </citation>
    <scope>NUCLEOTIDE SEQUENCE [LARGE SCALE GENOMIC DNA]</scope>
    <source>
        <strain evidence="1 2">W13Z1</strain>
    </source>
</reference>
<dbReference type="AlphaFoldDB" id="A0A011U0S8"/>
<gene>
    <name evidence="1" type="ORF">BG36_17595</name>
</gene>
<organism evidence="1 2">
    <name type="scientific">Aquamicrobium defluvii</name>
    <dbReference type="NCBI Taxonomy" id="69279"/>
    <lineage>
        <taxon>Bacteria</taxon>
        <taxon>Pseudomonadati</taxon>
        <taxon>Pseudomonadota</taxon>
        <taxon>Alphaproteobacteria</taxon>
        <taxon>Hyphomicrobiales</taxon>
        <taxon>Phyllobacteriaceae</taxon>
        <taxon>Aquamicrobium</taxon>
    </lineage>
</organism>
<sequence length="88" mass="8628">MRRASQSGVGPSFGIGTTLRAGGAFSFSARGGAAHGFGAATGVGNLITFFVLGQNIGSGSGQLLLGVNFRAVGGGGFFPEASAAQYVE</sequence>
<accession>A0A011U0S8</accession>
<evidence type="ECO:0000313" key="2">
    <source>
        <dbReference type="Proteomes" id="UP000019849"/>
    </source>
</evidence>
<name>A0A011U0S8_9HYPH</name>